<keyword evidence="4 8" id="KW-0812">Transmembrane</keyword>
<dbReference type="GO" id="GO:0000139">
    <property type="term" value="C:Golgi membrane"/>
    <property type="evidence" value="ECO:0007669"/>
    <property type="project" value="UniProtKB-SubCell"/>
</dbReference>
<keyword evidence="5 8" id="KW-1133">Transmembrane helix</keyword>
<dbReference type="AlphaFoldDB" id="A0AA97NS24"/>
<evidence type="ECO:0000256" key="7">
    <source>
        <dbReference type="ARBA" id="ARBA00023136"/>
    </source>
</evidence>
<comment type="function">
    <text evidence="1">Golgi membrane protein involved in vesicular trafficking.</text>
</comment>
<evidence type="ECO:0008006" key="10">
    <source>
        <dbReference type="Google" id="ProtNLM"/>
    </source>
</evidence>
<comment type="similarity">
    <text evidence="3">Belongs to the TVP18 family.</text>
</comment>
<comment type="subcellular location">
    <subcellularLocation>
        <location evidence="2">Golgi apparatus membrane</location>
        <topology evidence="2">Multi-pass membrane protein</topology>
    </subcellularLocation>
</comment>
<reference evidence="9" key="1">
    <citation type="journal article" date="2012" name="PLoS Genet.">
        <title>Comparative analysis of the genomes of two field isolates of the rice blast fungus Magnaporthe oryzae.</title>
        <authorList>
            <person name="Xue M."/>
            <person name="Yang J."/>
            <person name="Li Z."/>
            <person name="Hu S."/>
            <person name="Yao N."/>
            <person name="Dean R.A."/>
            <person name="Zhao W."/>
            <person name="Shen M."/>
            <person name="Zhang H."/>
            <person name="Li C."/>
            <person name="Liu L."/>
            <person name="Cao L."/>
            <person name="Xu X."/>
            <person name="Xing Y."/>
            <person name="Hsiang T."/>
            <person name="Zhang Z."/>
            <person name="Xu J.R."/>
            <person name="Peng Y.L."/>
        </authorList>
    </citation>
    <scope>NUCLEOTIDE SEQUENCE</scope>
    <source>
        <strain evidence="9">Y34</strain>
    </source>
</reference>
<feature type="transmembrane region" description="Helical" evidence="8">
    <location>
        <begin position="85"/>
        <end position="103"/>
    </location>
</feature>
<dbReference type="InterPro" id="IPR019365">
    <property type="entry name" value="TVP18/Ca-channel_flower"/>
</dbReference>
<dbReference type="Pfam" id="PF10233">
    <property type="entry name" value="Cg6151-P"/>
    <property type="match status" value="1"/>
</dbReference>
<evidence type="ECO:0000256" key="3">
    <source>
        <dbReference type="ARBA" id="ARBA00005738"/>
    </source>
</evidence>
<evidence type="ECO:0000256" key="2">
    <source>
        <dbReference type="ARBA" id="ARBA00004653"/>
    </source>
</evidence>
<proteinExistence type="inferred from homology"/>
<keyword evidence="6" id="KW-0333">Golgi apparatus</keyword>
<dbReference type="SMART" id="SM01077">
    <property type="entry name" value="Cg6151-P"/>
    <property type="match status" value="1"/>
</dbReference>
<evidence type="ECO:0000313" key="9">
    <source>
        <dbReference type="EMBL" id="ELQ35178.1"/>
    </source>
</evidence>
<dbReference type="PANTHER" id="PTHR13314:SF2">
    <property type="entry name" value="CALCIUM CHANNEL FLOWER HOMOLOG"/>
    <property type="match status" value="1"/>
</dbReference>
<keyword evidence="7 8" id="KW-0472">Membrane</keyword>
<feature type="transmembrane region" description="Helical" evidence="8">
    <location>
        <begin position="12"/>
        <end position="36"/>
    </location>
</feature>
<dbReference type="EMBL" id="JH793882">
    <property type="protein sequence ID" value="ELQ35178.1"/>
    <property type="molecule type" value="Genomic_DNA"/>
</dbReference>
<dbReference type="GO" id="GO:0016192">
    <property type="term" value="P:vesicle-mediated transport"/>
    <property type="evidence" value="ECO:0007669"/>
    <property type="project" value="TreeGrafter"/>
</dbReference>
<evidence type="ECO:0000256" key="6">
    <source>
        <dbReference type="ARBA" id="ARBA00023034"/>
    </source>
</evidence>
<name>A0AA97NS24_PYRO3</name>
<evidence type="ECO:0000256" key="1">
    <source>
        <dbReference type="ARBA" id="ARBA00003246"/>
    </source>
</evidence>
<dbReference type="PANTHER" id="PTHR13314">
    <property type="entry name" value="CALCIUM CHANNEL FLOWER HOMOLOG"/>
    <property type="match status" value="1"/>
</dbReference>
<dbReference type="Proteomes" id="UP000011086">
    <property type="component" value="Unassembled WGS sequence"/>
</dbReference>
<evidence type="ECO:0000256" key="4">
    <source>
        <dbReference type="ARBA" id="ARBA00022692"/>
    </source>
</evidence>
<protein>
    <recommendedName>
        <fullName evidence="10">Golgi apparatus membrane protein TVP18</fullName>
    </recommendedName>
</protein>
<sequence>MTLKEEFATRNFSIYGQWLGVLSMILCFALGIANIFTFRLLLIIFSVICLVSSFVILFIEVPLLLRICPTSSTFDDAIRKVSTNYMRAAAYLVMGVVQWLSLLGGASSLIAAAVFLTLTAICYALAGVKGQAFVGSKTLGGSGVAQMIIAFQATVQAPDCKHDSKRPTFRGACEAWPLRPGAWVLVRRKYTKARGDIREVKICSCGVVTDGHVKAKGVVDESSGDRQPSLSLSNECDYLSQTKNAFRFARAPTK</sequence>
<organism evidence="9">
    <name type="scientific">Pyricularia oryzae (strain Y34)</name>
    <name type="common">Rice blast fungus</name>
    <name type="synonym">Magnaporthe oryzae</name>
    <dbReference type="NCBI Taxonomy" id="1143189"/>
    <lineage>
        <taxon>Eukaryota</taxon>
        <taxon>Fungi</taxon>
        <taxon>Dikarya</taxon>
        <taxon>Ascomycota</taxon>
        <taxon>Pezizomycotina</taxon>
        <taxon>Sordariomycetes</taxon>
        <taxon>Sordariomycetidae</taxon>
        <taxon>Magnaporthales</taxon>
        <taxon>Pyriculariaceae</taxon>
        <taxon>Pyricularia</taxon>
    </lineage>
</organism>
<gene>
    <name evidence="9" type="ORF">OOU_Y34scaffold00725g36</name>
</gene>
<feature type="transmembrane region" description="Helical" evidence="8">
    <location>
        <begin position="109"/>
        <end position="128"/>
    </location>
</feature>
<evidence type="ECO:0000256" key="5">
    <source>
        <dbReference type="ARBA" id="ARBA00022989"/>
    </source>
</evidence>
<accession>A0AA97NS24</accession>
<feature type="transmembrane region" description="Helical" evidence="8">
    <location>
        <begin position="42"/>
        <end position="65"/>
    </location>
</feature>
<evidence type="ECO:0000256" key="8">
    <source>
        <dbReference type="SAM" id="Phobius"/>
    </source>
</evidence>